<keyword evidence="4 6" id="KW-0472">Membrane</keyword>
<dbReference type="GO" id="GO:0016020">
    <property type="term" value="C:membrane"/>
    <property type="evidence" value="ECO:0007669"/>
    <property type="project" value="UniProtKB-SubCell"/>
</dbReference>
<evidence type="ECO:0000256" key="4">
    <source>
        <dbReference type="ARBA" id="ARBA00023136"/>
    </source>
</evidence>
<proteinExistence type="predicted"/>
<keyword evidence="3 6" id="KW-1133">Transmembrane helix</keyword>
<evidence type="ECO:0000256" key="6">
    <source>
        <dbReference type="SAM" id="Phobius"/>
    </source>
</evidence>
<dbReference type="EMBL" id="QKVK01000007">
    <property type="protein sequence ID" value="PZF76087.1"/>
    <property type="molecule type" value="Genomic_DNA"/>
</dbReference>
<evidence type="ECO:0000256" key="3">
    <source>
        <dbReference type="ARBA" id="ARBA00022989"/>
    </source>
</evidence>
<evidence type="ECO:0000313" key="7">
    <source>
        <dbReference type="EMBL" id="PZF76087.1"/>
    </source>
</evidence>
<evidence type="ECO:0000313" key="8">
    <source>
        <dbReference type="Proteomes" id="UP000248795"/>
    </source>
</evidence>
<organism evidence="7 8">
    <name type="scientific">Aestuariivirga litoralis</name>
    <dbReference type="NCBI Taxonomy" id="2650924"/>
    <lineage>
        <taxon>Bacteria</taxon>
        <taxon>Pseudomonadati</taxon>
        <taxon>Pseudomonadota</taxon>
        <taxon>Alphaproteobacteria</taxon>
        <taxon>Hyphomicrobiales</taxon>
        <taxon>Aestuariivirgaceae</taxon>
        <taxon>Aestuariivirga</taxon>
    </lineage>
</organism>
<evidence type="ECO:0000256" key="1">
    <source>
        <dbReference type="ARBA" id="ARBA00004167"/>
    </source>
</evidence>
<reference evidence="8" key="1">
    <citation type="submission" date="2018-06" db="EMBL/GenBank/DDBJ databases">
        <title>Aestuariibacter litoralis strain KCTC 52945T.</title>
        <authorList>
            <person name="Li X."/>
            <person name="Salam N."/>
            <person name="Li J.-L."/>
            <person name="Chen Y.-M."/>
            <person name="Yang Z.-W."/>
            <person name="Zhang L.-Y."/>
            <person name="Han M.-X."/>
            <person name="Xiao M."/>
            <person name="Li W.-J."/>
        </authorList>
    </citation>
    <scope>NUCLEOTIDE SEQUENCE [LARGE SCALE GENOMIC DNA]</scope>
    <source>
        <strain evidence="8">KCTC 52945</strain>
    </source>
</reference>
<dbReference type="InterPro" id="IPR050739">
    <property type="entry name" value="MFP"/>
</dbReference>
<keyword evidence="8" id="KW-1185">Reference proteome</keyword>
<dbReference type="PANTHER" id="PTHR30386">
    <property type="entry name" value="MEMBRANE FUSION SUBUNIT OF EMRAB-TOLC MULTIDRUG EFFLUX PUMP"/>
    <property type="match status" value="1"/>
</dbReference>
<dbReference type="Gene3D" id="1.10.287.470">
    <property type="entry name" value="Helix hairpin bin"/>
    <property type="match status" value="1"/>
</dbReference>
<keyword evidence="2 6" id="KW-0812">Transmembrane</keyword>
<keyword evidence="5" id="KW-0175">Coiled coil</keyword>
<sequence length="360" mass="40100">MTSCRSGCGRRFMRMPMDRSLPLAPHPVRARRARSGLLVRLVYGAGVLAVASYFAWYFGREFLFLEGAGTVTAPVYDVSTAYLSQVVHMNVASGVAVEKGDLIATLKSPQIEREVDDLDRLLVEQSQKEADLKIRLRVSAATVDLLRKNVELADEAFSRLDPGNSGVTSLSYRMDVYRERSAAGLQLAQAEAEAAEVRKQLDLFAANRRDIRIRKHELLAAFDEGHVKAQVDGIIGTDVVHVGEVIKPGDRIAEIYDVSEAYILWHLPPFSLREPQVAEEVYVHYGSEVLPAYVYEIQQIAQQAPGINQSLLREKPQQQVVLVRPMPGQRQLPINAQVTVRMNYSDLLEAMASRLFGPGK</sequence>
<feature type="transmembrane region" description="Helical" evidence="6">
    <location>
        <begin position="37"/>
        <end position="58"/>
    </location>
</feature>
<dbReference type="PANTHER" id="PTHR30386:SF26">
    <property type="entry name" value="TRANSPORT PROTEIN COMB"/>
    <property type="match status" value="1"/>
</dbReference>
<protein>
    <recommendedName>
        <fullName evidence="9">HlyD family secretion protein</fullName>
    </recommendedName>
</protein>
<accession>A0A2W2BJM5</accession>
<comment type="caution">
    <text evidence="7">The sequence shown here is derived from an EMBL/GenBank/DDBJ whole genome shotgun (WGS) entry which is preliminary data.</text>
</comment>
<evidence type="ECO:0008006" key="9">
    <source>
        <dbReference type="Google" id="ProtNLM"/>
    </source>
</evidence>
<evidence type="ECO:0000256" key="5">
    <source>
        <dbReference type="SAM" id="Coils"/>
    </source>
</evidence>
<dbReference type="Proteomes" id="UP000248795">
    <property type="component" value="Unassembled WGS sequence"/>
</dbReference>
<dbReference type="AlphaFoldDB" id="A0A2W2BJM5"/>
<gene>
    <name evidence="7" type="ORF">DK847_15755</name>
</gene>
<evidence type="ECO:0000256" key="2">
    <source>
        <dbReference type="ARBA" id="ARBA00022692"/>
    </source>
</evidence>
<dbReference type="Gene3D" id="2.40.50.100">
    <property type="match status" value="1"/>
</dbReference>
<name>A0A2W2BJM5_9HYPH</name>
<comment type="subcellular location">
    <subcellularLocation>
        <location evidence="1">Membrane</location>
        <topology evidence="1">Single-pass membrane protein</topology>
    </subcellularLocation>
</comment>
<feature type="coiled-coil region" evidence="5">
    <location>
        <begin position="180"/>
        <end position="207"/>
    </location>
</feature>